<evidence type="ECO:0000313" key="6">
    <source>
        <dbReference type="EMBL" id="RMX53341.1"/>
    </source>
</evidence>
<dbReference type="GO" id="GO:0016236">
    <property type="term" value="P:macroautophagy"/>
    <property type="evidence" value="ECO:0007669"/>
    <property type="project" value="UniProtKB-ARBA"/>
</dbReference>
<evidence type="ECO:0000256" key="1">
    <source>
        <dbReference type="ARBA" id="ARBA00009674"/>
    </source>
</evidence>
<comment type="caution">
    <text evidence="6">The sequence shown here is derived from an EMBL/GenBank/DDBJ whole genome shotgun (WGS) entry which is preliminary data.</text>
</comment>
<dbReference type="GO" id="GO:0005198">
    <property type="term" value="F:structural molecule activity"/>
    <property type="evidence" value="ECO:0007669"/>
    <property type="project" value="TreeGrafter"/>
</dbReference>
<dbReference type="InterPro" id="IPR008570">
    <property type="entry name" value="ESCRT-II_cplx_Vps25-sub"/>
</dbReference>
<proteinExistence type="inferred from homology"/>
<keyword evidence="3" id="KW-0813">Transport</keyword>
<evidence type="ECO:0000256" key="3">
    <source>
        <dbReference type="ARBA" id="ARBA00022448"/>
    </source>
</evidence>
<organism evidence="6 7">
    <name type="scientific">Pocillopora damicornis</name>
    <name type="common">Cauliflower coral</name>
    <name type="synonym">Millepora damicornis</name>
    <dbReference type="NCBI Taxonomy" id="46731"/>
    <lineage>
        <taxon>Eukaryota</taxon>
        <taxon>Metazoa</taxon>
        <taxon>Cnidaria</taxon>
        <taxon>Anthozoa</taxon>
        <taxon>Hexacorallia</taxon>
        <taxon>Scleractinia</taxon>
        <taxon>Astrocoeniina</taxon>
        <taxon>Pocilloporidae</taxon>
        <taxon>Pocillopora</taxon>
    </lineage>
</organism>
<dbReference type="InterPro" id="IPR014041">
    <property type="entry name" value="ESCRT-II_cplx_Vps25-sub_N"/>
</dbReference>
<dbReference type="Gene3D" id="1.10.10.10">
    <property type="entry name" value="Winged helix-like DNA-binding domain superfamily/Winged helix DNA-binding domain"/>
    <property type="match status" value="1"/>
</dbReference>
<dbReference type="InterPro" id="IPR036388">
    <property type="entry name" value="WH-like_DNA-bd_sf"/>
</dbReference>
<reference evidence="6 7" key="1">
    <citation type="journal article" date="2018" name="Sci. Rep.">
        <title>Comparative analysis of the Pocillopora damicornis genome highlights role of immune system in coral evolution.</title>
        <authorList>
            <person name="Cunning R."/>
            <person name="Bay R.A."/>
            <person name="Gillette P."/>
            <person name="Baker A.C."/>
            <person name="Traylor-Knowles N."/>
        </authorList>
    </citation>
    <scope>NUCLEOTIDE SEQUENCE [LARGE SCALE GENOMIC DNA]</scope>
    <source>
        <strain evidence="6">RSMAS</strain>
        <tissue evidence="6">Whole animal</tissue>
    </source>
</reference>
<protein>
    <recommendedName>
        <fullName evidence="2">Vacuolar protein-sorting-associated protein 25</fullName>
    </recommendedName>
    <alternativeName>
        <fullName evidence="5">ESCRT-II complex subunit VPS25</fullName>
    </alternativeName>
</protein>
<dbReference type="EMBL" id="RCHS01001467">
    <property type="protein sequence ID" value="RMX53341.1"/>
    <property type="molecule type" value="Genomic_DNA"/>
</dbReference>
<dbReference type="AlphaFoldDB" id="A0A3M6UI58"/>
<dbReference type="GO" id="GO:0000814">
    <property type="term" value="C:ESCRT II complex"/>
    <property type="evidence" value="ECO:0007669"/>
    <property type="project" value="InterPro"/>
</dbReference>
<comment type="similarity">
    <text evidence="1">Belongs to the VPS25 family.</text>
</comment>
<dbReference type="SUPFAM" id="SSF46785">
    <property type="entry name" value="Winged helix' DNA-binding domain"/>
    <property type="match status" value="2"/>
</dbReference>
<dbReference type="OrthoDB" id="245150at2759"/>
<keyword evidence="4" id="KW-0653">Protein transport</keyword>
<evidence type="ECO:0000256" key="2">
    <source>
        <dbReference type="ARBA" id="ARBA00017934"/>
    </source>
</evidence>
<gene>
    <name evidence="6" type="ORF">pdam_00023087</name>
</gene>
<name>A0A3M6UI58_POCDA</name>
<evidence type="ECO:0000313" key="7">
    <source>
        <dbReference type="Proteomes" id="UP000275408"/>
    </source>
</evidence>
<dbReference type="PANTHER" id="PTHR13149:SF0">
    <property type="entry name" value="VACUOLAR PROTEIN-SORTING-ASSOCIATED PROTEIN 25"/>
    <property type="match status" value="1"/>
</dbReference>
<dbReference type="Proteomes" id="UP000275408">
    <property type="component" value="Unassembled WGS sequence"/>
</dbReference>
<sequence length="184" mass="21463">MAKTFEWPWQYNFPPFFTLQTNLDTRRKQIEGWCNLVLAFYKYHKRYVLDIPPLPSPLWGIEEGAGSVGKLSLETINLILEELQSKGNIEWEDKKKQRCFVMWRTPDEWAALIFKWVQENGMTDTVCTLFELRAGDDTVNEEFYGIDMWMLKKALGQLELKGKAQMFEAPDATDDSGQGVKFFS</sequence>
<dbReference type="FunFam" id="1.10.10.10:FF:000141">
    <property type="entry name" value="vacuolar protein-sorting-associated protein 25"/>
    <property type="match status" value="1"/>
</dbReference>
<dbReference type="GO" id="GO:0043328">
    <property type="term" value="P:protein transport to vacuole involved in ubiquitin-dependent protein catabolic process via the multivesicular body sorting pathway"/>
    <property type="evidence" value="ECO:0007669"/>
    <property type="project" value="TreeGrafter"/>
</dbReference>
<dbReference type="STRING" id="46731.A0A3M6UI58"/>
<dbReference type="Pfam" id="PF05871">
    <property type="entry name" value="ESCRT-II"/>
    <property type="match status" value="1"/>
</dbReference>
<dbReference type="Gene3D" id="1.10.10.570">
    <property type="entry name" value="Winged helix' DNA-binding domain. Chain C. Domain 1"/>
    <property type="match status" value="1"/>
</dbReference>
<dbReference type="GO" id="GO:0042803">
    <property type="term" value="F:protein homodimerization activity"/>
    <property type="evidence" value="ECO:0007669"/>
    <property type="project" value="TreeGrafter"/>
</dbReference>
<dbReference type="PANTHER" id="PTHR13149">
    <property type="entry name" value="VACUOLAR PROTEIN SORTING-ASSOCIATED PROTEIN VPS25"/>
    <property type="match status" value="1"/>
</dbReference>
<dbReference type="InterPro" id="IPR036390">
    <property type="entry name" value="WH_DNA-bd_sf"/>
</dbReference>
<keyword evidence="7" id="KW-1185">Reference proteome</keyword>
<evidence type="ECO:0000256" key="5">
    <source>
        <dbReference type="ARBA" id="ARBA00030094"/>
    </source>
</evidence>
<accession>A0A3M6UI58</accession>
<evidence type="ECO:0000256" key="4">
    <source>
        <dbReference type="ARBA" id="ARBA00022927"/>
    </source>
</evidence>